<dbReference type="GO" id="GO:0005737">
    <property type="term" value="C:cytoplasm"/>
    <property type="evidence" value="ECO:0007669"/>
    <property type="project" value="GOC"/>
</dbReference>
<dbReference type="KEGG" id="ehx:EMIHUDRAFT_58777"/>
<dbReference type="AlphaFoldDB" id="A0A0D3JXI8"/>
<dbReference type="InterPro" id="IPR011012">
    <property type="entry name" value="Longin-like_dom_sf"/>
</dbReference>
<name>A0A0D3JXI8_EMIH1</name>
<dbReference type="SUPFAM" id="SSF64356">
    <property type="entry name" value="SNARE-like"/>
    <property type="match status" value="1"/>
</dbReference>
<evidence type="ECO:0000313" key="3">
    <source>
        <dbReference type="EnsemblProtists" id="EOD28223"/>
    </source>
</evidence>
<dbReference type="InterPro" id="IPR044760">
    <property type="entry name" value="TRAPPC2L"/>
</dbReference>
<evidence type="ECO:0000256" key="1">
    <source>
        <dbReference type="ARBA" id="ARBA00006626"/>
    </source>
</evidence>
<comment type="similarity">
    <text evidence="1">Belongs to the TRAPP small subunits family. Sedlin subfamily.</text>
</comment>
<dbReference type="Proteomes" id="UP000013827">
    <property type="component" value="Unassembled WGS sequence"/>
</dbReference>
<dbReference type="PaxDb" id="2903-EOD28223"/>
<dbReference type="GeneID" id="17273768"/>
<dbReference type="CDD" id="cd14854">
    <property type="entry name" value="TRAPPC2L"/>
    <property type="match status" value="1"/>
</dbReference>
<proteinExistence type="inferred from homology"/>
<organism evidence="3 4">
    <name type="scientific">Emiliania huxleyi (strain CCMP1516)</name>
    <dbReference type="NCBI Taxonomy" id="280463"/>
    <lineage>
        <taxon>Eukaryota</taxon>
        <taxon>Haptista</taxon>
        <taxon>Haptophyta</taxon>
        <taxon>Prymnesiophyceae</taxon>
        <taxon>Isochrysidales</taxon>
        <taxon>Noelaerhabdaceae</taxon>
        <taxon>Emiliania</taxon>
    </lineage>
</organism>
<keyword evidence="4" id="KW-1185">Reference proteome</keyword>
<dbReference type="GO" id="GO:0006888">
    <property type="term" value="P:endoplasmic reticulum to Golgi vesicle-mediated transport"/>
    <property type="evidence" value="ECO:0007669"/>
    <property type="project" value="InterPro"/>
</dbReference>
<dbReference type="eggNOG" id="KOG3444">
    <property type="taxonomic scope" value="Eukaryota"/>
</dbReference>
<dbReference type="EnsemblProtists" id="EOD28223">
    <property type="protein sequence ID" value="EOD28223"/>
    <property type="gene ID" value="EMIHUDRAFT_58777"/>
</dbReference>
<reference evidence="3" key="2">
    <citation type="submission" date="2024-10" db="UniProtKB">
        <authorList>
            <consortium name="EnsemblProtists"/>
        </authorList>
    </citation>
    <scope>IDENTIFICATION</scope>
</reference>
<dbReference type="OMA" id="FHYIVHC"/>
<sequence length="113" mass="12607">QNNPLYLRTFGAAGGGEAAPDTLRFHFIVHAALDHVEEKLASQRTAAAGGGKLDPYLGLLYPIEDYRVYGYVTNSRAKLLTVVDDDEVKDAEMRALFRRLHTLYVDTISNPFH</sequence>
<accession>A0A0D3JXI8</accession>
<dbReference type="PANTHER" id="PTHR12403">
    <property type="entry name" value="TRAFFICKING PROTEIN PARTICLE COMPLEX SUBUNIT 2"/>
    <property type="match status" value="1"/>
</dbReference>
<dbReference type="Gene3D" id="3.30.450.70">
    <property type="match status" value="1"/>
</dbReference>
<dbReference type="HOGENOM" id="CLU_085828_2_3_1"/>
<dbReference type="STRING" id="2903.R1CYQ7"/>
<dbReference type="Pfam" id="PF04628">
    <property type="entry name" value="Sedlin_N"/>
    <property type="match status" value="1"/>
</dbReference>
<protein>
    <recommendedName>
        <fullName evidence="2">Trafficking protein particle complex subunit 2-like protein</fullName>
    </recommendedName>
</protein>
<evidence type="ECO:0000256" key="2">
    <source>
        <dbReference type="ARBA" id="ARBA00024408"/>
    </source>
</evidence>
<dbReference type="RefSeq" id="XP_005780652.1">
    <property type="nucleotide sequence ID" value="XM_005780595.1"/>
</dbReference>
<evidence type="ECO:0000313" key="4">
    <source>
        <dbReference type="Proteomes" id="UP000013827"/>
    </source>
</evidence>
<dbReference type="InterPro" id="IPR006722">
    <property type="entry name" value="Sedlin"/>
</dbReference>
<reference evidence="4" key="1">
    <citation type="journal article" date="2013" name="Nature">
        <title>Pan genome of the phytoplankton Emiliania underpins its global distribution.</title>
        <authorList>
            <person name="Read B.A."/>
            <person name="Kegel J."/>
            <person name="Klute M.J."/>
            <person name="Kuo A."/>
            <person name="Lefebvre S.C."/>
            <person name="Maumus F."/>
            <person name="Mayer C."/>
            <person name="Miller J."/>
            <person name="Monier A."/>
            <person name="Salamov A."/>
            <person name="Young J."/>
            <person name="Aguilar M."/>
            <person name="Claverie J.M."/>
            <person name="Frickenhaus S."/>
            <person name="Gonzalez K."/>
            <person name="Herman E.K."/>
            <person name="Lin Y.C."/>
            <person name="Napier J."/>
            <person name="Ogata H."/>
            <person name="Sarno A.F."/>
            <person name="Shmutz J."/>
            <person name="Schroeder D."/>
            <person name="de Vargas C."/>
            <person name="Verret F."/>
            <person name="von Dassow P."/>
            <person name="Valentin K."/>
            <person name="Van de Peer Y."/>
            <person name="Wheeler G."/>
            <person name="Dacks J.B."/>
            <person name="Delwiche C.F."/>
            <person name="Dyhrman S.T."/>
            <person name="Glockner G."/>
            <person name="John U."/>
            <person name="Richards T."/>
            <person name="Worden A.Z."/>
            <person name="Zhang X."/>
            <person name="Grigoriev I.V."/>
            <person name="Allen A.E."/>
            <person name="Bidle K."/>
            <person name="Borodovsky M."/>
            <person name="Bowler C."/>
            <person name="Brownlee C."/>
            <person name="Cock J.M."/>
            <person name="Elias M."/>
            <person name="Gladyshev V.N."/>
            <person name="Groth M."/>
            <person name="Guda C."/>
            <person name="Hadaegh A."/>
            <person name="Iglesias-Rodriguez M.D."/>
            <person name="Jenkins J."/>
            <person name="Jones B.M."/>
            <person name="Lawson T."/>
            <person name="Leese F."/>
            <person name="Lindquist E."/>
            <person name="Lobanov A."/>
            <person name="Lomsadze A."/>
            <person name="Malik S.B."/>
            <person name="Marsh M.E."/>
            <person name="Mackinder L."/>
            <person name="Mock T."/>
            <person name="Mueller-Roeber B."/>
            <person name="Pagarete A."/>
            <person name="Parker M."/>
            <person name="Probert I."/>
            <person name="Quesneville H."/>
            <person name="Raines C."/>
            <person name="Rensing S.A."/>
            <person name="Riano-Pachon D.M."/>
            <person name="Richier S."/>
            <person name="Rokitta S."/>
            <person name="Shiraiwa Y."/>
            <person name="Soanes D.M."/>
            <person name="van der Giezen M."/>
            <person name="Wahlund T.M."/>
            <person name="Williams B."/>
            <person name="Wilson W."/>
            <person name="Wolfe G."/>
            <person name="Wurch L.L."/>
        </authorList>
    </citation>
    <scope>NUCLEOTIDE SEQUENCE</scope>
</reference>